<gene>
    <name evidence="1" type="ORF">QFC20_006268</name>
</gene>
<dbReference type="EMBL" id="JASBWS010000106">
    <property type="protein sequence ID" value="KAJ9097072.1"/>
    <property type="molecule type" value="Genomic_DNA"/>
</dbReference>
<evidence type="ECO:0000313" key="2">
    <source>
        <dbReference type="Proteomes" id="UP001230649"/>
    </source>
</evidence>
<protein>
    <submittedName>
        <fullName evidence="1">Uncharacterized protein</fullName>
    </submittedName>
</protein>
<proteinExistence type="predicted"/>
<organism evidence="1 2">
    <name type="scientific">Naganishia adeliensis</name>
    <dbReference type="NCBI Taxonomy" id="92952"/>
    <lineage>
        <taxon>Eukaryota</taxon>
        <taxon>Fungi</taxon>
        <taxon>Dikarya</taxon>
        <taxon>Basidiomycota</taxon>
        <taxon>Agaricomycotina</taxon>
        <taxon>Tremellomycetes</taxon>
        <taxon>Filobasidiales</taxon>
        <taxon>Filobasidiaceae</taxon>
        <taxon>Naganishia</taxon>
    </lineage>
</organism>
<evidence type="ECO:0000313" key="1">
    <source>
        <dbReference type="EMBL" id="KAJ9097072.1"/>
    </source>
</evidence>
<reference evidence="1" key="1">
    <citation type="submission" date="2023-04" db="EMBL/GenBank/DDBJ databases">
        <title>Draft Genome sequencing of Naganishia species isolated from polar environments using Oxford Nanopore Technology.</title>
        <authorList>
            <person name="Leo P."/>
            <person name="Venkateswaran K."/>
        </authorList>
    </citation>
    <scope>NUCLEOTIDE SEQUENCE</scope>
    <source>
        <strain evidence="1">MNA-CCFEE 5262</strain>
    </source>
</reference>
<accession>A0ACC2VCP2</accession>
<sequence length="77" mass="8151">MSETKLDALIMPINALAACYAAAGGYPLAAIPLGVQDNGEPFGFCLLGRRWSEPTLLALMAAYEANFPPRAVPKLLS</sequence>
<keyword evidence="2" id="KW-1185">Reference proteome</keyword>
<comment type="caution">
    <text evidence="1">The sequence shown here is derived from an EMBL/GenBank/DDBJ whole genome shotgun (WGS) entry which is preliminary data.</text>
</comment>
<name>A0ACC2VCP2_9TREE</name>
<dbReference type="Proteomes" id="UP001230649">
    <property type="component" value="Unassembled WGS sequence"/>
</dbReference>